<feature type="compositionally biased region" description="Low complexity" evidence="2">
    <location>
        <begin position="402"/>
        <end position="427"/>
    </location>
</feature>
<protein>
    <submittedName>
        <fullName evidence="3">Uncharacterized protein</fullName>
    </submittedName>
</protein>
<reference evidence="3" key="1">
    <citation type="submission" date="2022-07" db="EMBL/GenBank/DDBJ databases">
        <authorList>
            <person name="Macas J."/>
            <person name="Novak P."/>
            <person name="Neumann P."/>
        </authorList>
    </citation>
    <scope>NUCLEOTIDE SEQUENCE</scope>
</reference>
<dbReference type="AlphaFoldDB" id="A0A9P0YVL5"/>
<evidence type="ECO:0000256" key="2">
    <source>
        <dbReference type="SAM" id="MobiDB-lite"/>
    </source>
</evidence>
<dbReference type="Proteomes" id="UP001152484">
    <property type="component" value="Unassembled WGS sequence"/>
</dbReference>
<evidence type="ECO:0000313" key="3">
    <source>
        <dbReference type="EMBL" id="CAH9077249.1"/>
    </source>
</evidence>
<name>A0A9P0YVL5_CUSEU</name>
<sequence length="434" mass="47713">MDHMSFMKRAQLKAAEELKAQQPATAPAAKPPVQPKKKRQADEGQKKLTEAGLKPTKKPKRASPSGDAETSAVPSGDGGGSNADALVDLTSGPPSTTLSTIPPAVVAPRKKGSDRELVRGTYKLEVEYPVKGGLFNEIVDDHEVISQAIPDEDPAYLKKLGNVKMYDGGMDHIIQGAFILMESNRRQQREIAHLKQIEEKVASADEALGSLERLQLEVESLKKKADEADLLAAEKDVALQRLADVEWARDEALCRAEEVEKGKADAELALSVAEEKAVEAAVQKFLEVGWNDEDRLPWRFDVVAARLVDWVNKSPDGQAYWEKEMKVFYGLGQYRMQRLLYWRLQRRFLDLGVAKEWAVGLELPSMMRHPEAELELPAAERQLPIESSQASDDWAYEPSMFEDTTTSGAAADAATAQAEEKGAAAGDSEAPPEP</sequence>
<dbReference type="EMBL" id="CAMAPE010000010">
    <property type="protein sequence ID" value="CAH9077249.1"/>
    <property type="molecule type" value="Genomic_DNA"/>
</dbReference>
<comment type="caution">
    <text evidence="3">The sequence shown here is derived from an EMBL/GenBank/DDBJ whole genome shotgun (WGS) entry which is preliminary data.</text>
</comment>
<evidence type="ECO:0000313" key="4">
    <source>
        <dbReference type="Proteomes" id="UP001152484"/>
    </source>
</evidence>
<feature type="region of interest" description="Disordered" evidence="2">
    <location>
        <begin position="387"/>
        <end position="434"/>
    </location>
</feature>
<accession>A0A9P0YVL5</accession>
<evidence type="ECO:0000256" key="1">
    <source>
        <dbReference type="SAM" id="Coils"/>
    </source>
</evidence>
<keyword evidence="4" id="KW-1185">Reference proteome</keyword>
<proteinExistence type="predicted"/>
<feature type="compositionally biased region" description="Basic and acidic residues" evidence="2">
    <location>
        <begin position="40"/>
        <end position="49"/>
    </location>
</feature>
<feature type="region of interest" description="Disordered" evidence="2">
    <location>
        <begin position="1"/>
        <end position="114"/>
    </location>
</feature>
<feature type="coiled-coil region" evidence="1">
    <location>
        <begin position="194"/>
        <end position="231"/>
    </location>
</feature>
<gene>
    <name evidence="3" type="ORF">CEURO_LOCUS6239</name>
</gene>
<feature type="compositionally biased region" description="Low complexity" evidence="2">
    <location>
        <begin position="90"/>
        <end position="103"/>
    </location>
</feature>
<organism evidence="3 4">
    <name type="scientific">Cuscuta europaea</name>
    <name type="common">European dodder</name>
    <dbReference type="NCBI Taxonomy" id="41803"/>
    <lineage>
        <taxon>Eukaryota</taxon>
        <taxon>Viridiplantae</taxon>
        <taxon>Streptophyta</taxon>
        <taxon>Embryophyta</taxon>
        <taxon>Tracheophyta</taxon>
        <taxon>Spermatophyta</taxon>
        <taxon>Magnoliopsida</taxon>
        <taxon>eudicotyledons</taxon>
        <taxon>Gunneridae</taxon>
        <taxon>Pentapetalae</taxon>
        <taxon>asterids</taxon>
        <taxon>lamiids</taxon>
        <taxon>Solanales</taxon>
        <taxon>Convolvulaceae</taxon>
        <taxon>Cuscuteae</taxon>
        <taxon>Cuscuta</taxon>
        <taxon>Cuscuta subgen. Cuscuta</taxon>
    </lineage>
</organism>
<keyword evidence="1" id="KW-0175">Coiled coil</keyword>